<accession>A0A4Z0WF81</accession>
<dbReference type="Gene3D" id="3.60.15.10">
    <property type="entry name" value="Ribonuclease Z/Hydroxyacylglutathione hydrolase-like"/>
    <property type="match status" value="1"/>
</dbReference>
<dbReference type="Pfam" id="PF00753">
    <property type="entry name" value="Lactamase_B"/>
    <property type="match status" value="1"/>
</dbReference>
<dbReference type="SUPFAM" id="SSF56281">
    <property type="entry name" value="Metallo-hydrolase/oxidoreductase"/>
    <property type="match status" value="1"/>
</dbReference>
<keyword evidence="3" id="KW-1185">Reference proteome</keyword>
<dbReference type="InterPro" id="IPR036866">
    <property type="entry name" value="RibonucZ/Hydroxyglut_hydro"/>
</dbReference>
<dbReference type="GO" id="GO:0016787">
    <property type="term" value="F:hydrolase activity"/>
    <property type="evidence" value="ECO:0007669"/>
    <property type="project" value="UniProtKB-KW"/>
</dbReference>
<dbReference type="PANTHER" id="PTHR42773">
    <property type="entry name" value="METALLO-BETA-LACTAMASE-RELATED"/>
    <property type="match status" value="1"/>
</dbReference>
<evidence type="ECO:0000259" key="1">
    <source>
        <dbReference type="SMART" id="SM00849"/>
    </source>
</evidence>
<keyword evidence="2" id="KW-0378">Hydrolase</keyword>
<sequence length="214" mass="24156">MRQIQPDVWETDTEAPFPGLTTHAYLLTREQGNVLFYNTRHKADIDQMAELGGVDHQLLSHEDEVGEGMNHLAQRHGTQLWGHVAEQAAFARVRTPDHTFDQRQTVLGNIELIPTPGHSPGSTCFLVESPLGQRYLFTGDTLFINRQNRWTAGFIASVHTEENRTLLADSLRLLRTLEPDVVFGSAFTGDHGFEVMTGDRWPEAVDQALERLLR</sequence>
<feature type="domain" description="Metallo-beta-lactamase" evidence="1">
    <location>
        <begin position="21"/>
        <end position="185"/>
    </location>
</feature>
<dbReference type="EMBL" id="SRMF01000001">
    <property type="protein sequence ID" value="TGG95670.1"/>
    <property type="molecule type" value="Genomic_DNA"/>
</dbReference>
<dbReference type="Proteomes" id="UP000297475">
    <property type="component" value="Unassembled WGS sequence"/>
</dbReference>
<evidence type="ECO:0000313" key="3">
    <source>
        <dbReference type="Proteomes" id="UP000297475"/>
    </source>
</evidence>
<comment type="caution">
    <text evidence="2">The sequence shown here is derived from an EMBL/GenBank/DDBJ whole genome shotgun (WGS) entry which is preliminary data.</text>
</comment>
<dbReference type="SMART" id="SM00849">
    <property type="entry name" value="Lactamase_B"/>
    <property type="match status" value="1"/>
</dbReference>
<dbReference type="OrthoDB" id="9802991at2"/>
<reference evidence="2 3" key="1">
    <citation type="submission" date="2019-04" db="EMBL/GenBank/DDBJ databases">
        <title>Natronospirillum operosus gen. nov., sp. nov., a haloalkaliphilic satellite isolated from decaying biomass of laboratory culture of cyanobacterium Geitlerinema sp. and proposal of Natronospirillaceae fam. nov. and Saccharospirillaceae fam. nov.</title>
        <authorList>
            <person name="Kevbrin V."/>
            <person name="Boltyanskaya Y."/>
            <person name="Koziaeva V."/>
            <person name="Grouzdev D.S."/>
            <person name="Park M."/>
            <person name="Cho J."/>
        </authorList>
    </citation>
    <scope>NUCLEOTIDE SEQUENCE [LARGE SCALE GENOMIC DNA]</scope>
    <source>
        <strain evidence="2 3">G-116</strain>
    </source>
</reference>
<dbReference type="PANTHER" id="PTHR42773:SF1">
    <property type="entry name" value="METALLO-BETA-LACTAMASE FAMILY PROTEIN"/>
    <property type="match status" value="1"/>
</dbReference>
<organism evidence="2 3">
    <name type="scientific">Natronospirillum operosum</name>
    <dbReference type="NCBI Taxonomy" id="2759953"/>
    <lineage>
        <taxon>Bacteria</taxon>
        <taxon>Pseudomonadati</taxon>
        <taxon>Pseudomonadota</taxon>
        <taxon>Gammaproteobacteria</taxon>
        <taxon>Oceanospirillales</taxon>
        <taxon>Natronospirillaceae</taxon>
        <taxon>Natronospirillum</taxon>
    </lineage>
</organism>
<dbReference type="RefSeq" id="WP_135481525.1">
    <property type="nucleotide sequence ID" value="NZ_SRMF01000001.1"/>
</dbReference>
<dbReference type="InterPro" id="IPR001279">
    <property type="entry name" value="Metallo-B-lactamas"/>
</dbReference>
<proteinExistence type="predicted"/>
<dbReference type="AlphaFoldDB" id="A0A4Z0WF81"/>
<evidence type="ECO:0000313" key="2">
    <source>
        <dbReference type="EMBL" id="TGG95670.1"/>
    </source>
</evidence>
<gene>
    <name evidence="2" type="ORF">E4656_04470</name>
</gene>
<protein>
    <submittedName>
        <fullName evidence="2">MBL fold metallo-hydrolase</fullName>
    </submittedName>
</protein>
<name>A0A4Z0WF81_9GAMM</name>